<dbReference type="AlphaFoldDB" id="A0A0V8A053"/>
<keyword evidence="1" id="KW-0812">Transmembrane</keyword>
<name>A0A0V8A053_9CYAN</name>
<accession>A0A0V8A053</accession>
<evidence type="ECO:0000313" key="3">
    <source>
        <dbReference type="EMBL" id="KST70126.1"/>
    </source>
</evidence>
<dbReference type="Proteomes" id="UP000053372">
    <property type="component" value="Unassembled WGS sequence"/>
</dbReference>
<sequence>MGIREEVYFEGGPHIGDLILNVLVGFTVVGLPLAVGAIVRALWLRYRITDRRVSVIGGWMGRDRSDVIYSEIAKIAKVPRGLGLWGDMVLTMRNGTRLEMRAVPRFRETYNYISEKVAAKNPNFVASKK</sequence>
<keyword evidence="1" id="KW-0472">Membrane</keyword>
<dbReference type="InterPro" id="IPR005182">
    <property type="entry name" value="YdbS-like_PH"/>
</dbReference>
<reference evidence="3 4" key="1">
    <citation type="journal article" date="2015" name="Genome Announc.">
        <title>Draft Genome of the Euendolithic (true boring) Cyanobacterium Mastigocoleus testarum strain BC008.</title>
        <authorList>
            <person name="Guida B.S."/>
            <person name="Garcia-Pichel F."/>
        </authorList>
    </citation>
    <scope>NUCLEOTIDE SEQUENCE [LARGE SCALE GENOMIC DNA]</scope>
    <source>
        <strain evidence="3 4">BC008</strain>
    </source>
</reference>
<dbReference type="EMBL" id="LMTZ01000003">
    <property type="protein sequence ID" value="KST70126.1"/>
    <property type="molecule type" value="Genomic_DNA"/>
</dbReference>
<evidence type="ECO:0000313" key="4">
    <source>
        <dbReference type="Proteomes" id="UP000053372"/>
    </source>
</evidence>
<organism evidence="3 4">
    <name type="scientific">Mastigocoleus testarum BC008</name>
    <dbReference type="NCBI Taxonomy" id="371196"/>
    <lineage>
        <taxon>Bacteria</taxon>
        <taxon>Bacillati</taxon>
        <taxon>Cyanobacteriota</taxon>
        <taxon>Cyanophyceae</taxon>
        <taxon>Nostocales</taxon>
        <taxon>Hapalosiphonaceae</taxon>
        <taxon>Mastigocoleus</taxon>
    </lineage>
</organism>
<gene>
    <name evidence="3" type="ORF">BC008_06730</name>
</gene>
<feature type="domain" description="YdbS-like PH" evidence="2">
    <location>
        <begin position="43"/>
        <end position="113"/>
    </location>
</feature>
<protein>
    <submittedName>
        <fullName evidence="3">Ribonuclease P</fullName>
    </submittedName>
</protein>
<comment type="caution">
    <text evidence="3">The sequence shown here is derived from an EMBL/GenBank/DDBJ whole genome shotgun (WGS) entry which is preliminary data.</text>
</comment>
<dbReference type="RefSeq" id="WP_027846825.1">
    <property type="nucleotide sequence ID" value="NZ_LMTZ01000003.1"/>
</dbReference>
<dbReference type="OrthoDB" id="512269at2"/>
<keyword evidence="4" id="KW-1185">Reference proteome</keyword>
<dbReference type="Pfam" id="PF03703">
    <property type="entry name" value="bPH_2"/>
    <property type="match status" value="1"/>
</dbReference>
<dbReference type="PANTHER" id="PTHR35688:SF2">
    <property type="entry name" value="NAD(P)-LINKED OXIDOREDUCTASE SUPERFAMILY PROTEIN"/>
    <property type="match status" value="1"/>
</dbReference>
<proteinExistence type="predicted"/>
<dbReference type="PANTHER" id="PTHR35688">
    <property type="entry name" value="NAD(P)-LINKED OXIDOREDUCTASE SUPERFAMILY PROTEIN"/>
    <property type="match status" value="1"/>
</dbReference>
<evidence type="ECO:0000259" key="2">
    <source>
        <dbReference type="Pfam" id="PF03703"/>
    </source>
</evidence>
<keyword evidence="1" id="KW-1133">Transmembrane helix</keyword>
<feature type="transmembrane region" description="Helical" evidence="1">
    <location>
        <begin position="18"/>
        <end position="43"/>
    </location>
</feature>
<evidence type="ECO:0000256" key="1">
    <source>
        <dbReference type="SAM" id="Phobius"/>
    </source>
</evidence>